<organism evidence="1 2">
    <name type="scientific">Flavobacterium stagni</name>
    <dbReference type="NCBI Taxonomy" id="2506421"/>
    <lineage>
        <taxon>Bacteria</taxon>
        <taxon>Pseudomonadati</taxon>
        <taxon>Bacteroidota</taxon>
        <taxon>Flavobacteriia</taxon>
        <taxon>Flavobacteriales</taxon>
        <taxon>Flavobacteriaceae</taxon>
        <taxon>Flavobacterium</taxon>
    </lineage>
</organism>
<comment type="caution">
    <text evidence="1">The sequence shown here is derived from an EMBL/GenBank/DDBJ whole genome shotgun (WGS) entry which is preliminary data.</text>
</comment>
<reference evidence="2" key="1">
    <citation type="submission" date="2019-01" db="EMBL/GenBank/DDBJ databases">
        <title>Cytophagaceae bacterium strain CAR-16.</title>
        <authorList>
            <person name="Chen W.-M."/>
        </authorList>
    </citation>
    <scope>NUCLEOTIDE SEQUENCE [LARGE SCALE GENOMIC DNA]</scope>
    <source>
        <strain evidence="2">WWJ-16</strain>
    </source>
</reference>
<gene>
    <name evidence="1" type="ORF">EQG61_11635</name>
</gene>
<protein>
    <submittedName>
        <fullName evidence="1">Uncharacterized protein</fullName>
    </submittedName>
</protein>
<proteinExistence type="predicted"/>
<name>A0A4Q1K6Q5_9FLAO</name>
<dbReference type="EMBL" id="SBKN01000007">
    <property type="protein sequence ID" value="RXR21655.1"/>
    <property type="molecule type" value="Genomic_DNA"/>
</dbReference>
<keyword evidence="2" id="KW-1185">Reference proteome</keyword>
<sequence length="102" mass="11865">MAIFVFVKRLTLLLLFLFVAFLSTPTVVKLIEKKADVSQFYNFSEEEDDVICFTVFSLDVKENNLSQFEFTTEEKALLLLIENQQRHDNVADEIFLPPPEMV</sequence>
<evidence type="ECO:0000313" key="2">
    <source>
        <dbReference type="Proteomes" id="UP000289857"/>
    </source>
</evidence>
<accession>A0A4Q1K6Q5</accession>
<dbReference type="Proteomes" id="UP000289857">
    <property type="component" value="Unassembled WGS sequence"/>
</dbReference>
<evidence type="ECO:0000313" key="1">
    <source>
        <dbReference type="EMBL" id="RXR21655.1"/>
    </source>
</evidence>
<dbReference type="AlphaFoldDB" id="A0A4Q1K6Q5"/>